<keyword evidence="1" id="KW-0812">Transmembrane</keyword>
<evidence type="ECO:0000313" key="4">
    <source>
        <dbReference type="Proteomes" id="UP000886786"/>
    </source>
</evidence>
<dbReference type="SUPFAM" id="SSF55874">
    <property type="entry name" value="ATPase domain of HSP90 chaperone/DNA topoisomerase II/histidine kinase"/>
    <property type="match status" value="1"/>
</dbReference>
<protein>
    <submittedName>
        <fullName evidence="3">GHKL domain-containing protein</fullName>
    </submittedName>
</protein>
<dbReference type="GO" id="GO:0042802">
    <property type="term" value="F:identical protein binding"/>
    <property type="evidence" value="ECO:0007669"/>
    <property type="project" value="TreeGrafter"/>
</dbReference>
<name>A0A9D0ZS37_9FIRM</name>
<sequence length="268" mass="30577">MIVIVIAVSTTESYMQLPLPIILTTNVIMTIIFIGLIIMSSTIKSKYNNINSKYETSITSLREYEGMIDKYRIYNHENKNELLTLRNLISKKNTKALKYIDEIINDKIKDNEKIMYKTSKIPEGGLRATIYAKLCTMDELGIKYSLDIAKDIRTVDLINMKEDIVLNICKILGVFLDNAIEAVKDLKTKHIGIEIYLMDGDLCVDITNKYEGKLDMNKIGNSKYTTKGGNHGYGLSLVNQIISDYPDVFENEKSITKNTFTQKIKIKM</sequence>
<evidence type="ECO:0000259" key="2">
    <source>
        <dbReference type="Pfam" id="PF14501"/>
    </source>
</evidence>
<dbReference type="InterPro" id="IPR032834">
    <property type="entry name" value="NatK-like_C"/>
</dbReference>
<reference evidence="3" key="1">
    <citation type="submission" date="2020-10" db="EMBL/GenBank/DDBJ databases">
        <authorList>
            <person name="Gilroy R."/>
        </authorList>
    </citation>
    <scope>NUCLEOTIDE SEQUENCE</scope>
    <source>
        <strain evidence="3">CHK147-3167</strain>
    </source>
</reference>
<dbReference type="Gene3D" id="3.30.565.10">
    <property type="entry name" value="Histidine kinase-like ATPase, C-terminal domain"/>
    <property type="match status" value="1"/>
</dbReference>
<evidence type="ECO:0000256" key="1">
    <source>
        <dbReference type="SAM" id="Phobius"/>
    </source>
</evidence>
<dbReference type="PANTHER" id="PTHR40448:SF1">
    <property type="entry name" value="TWO-COMPONENT SENSOR HISTIDINE KINASE"/>
    <property type="match status" value="1"/>
</dbReference>
<evidence type="ECO:0000313" key="3">
    <source>
        <dbReference type="EMBL" id="HIQ91265.1"/>
    </source>
</evidence>
<feature type="transmembrane region" description="Helical" evidence="1">
    <location>
        <begin position="19"/>
        <end position="39"/>
    </location>
</feature>
<keyword evidence="1" id="KW-1133">Transmembrane helix</keyword>
<proteinExistence type="predicted"/>
<dbReference type="EMBL" id="DVFV01000111">
    <property type="protein sequence ID" value="HIQ91265.1"/>
    <property type="molecule type" value="Genomic_DNA"/>
</dbReference>
<accession>A0A9D0ZS37</accession>
<dbReference type="InterPro" id="IPR036890">
    <property type="entry name" value="HATPase_C_sf"/>
</dbReference>
<dbReference type="Pfam" id="PF14501">
    <property type="entry name" value="HATPase_c_5"/>
    <property type="match status" value="1"/>
</dbReference>
<comment type="caution">
    <text evidence="3">The sequence shown here is derived from an EMBL/GenBank/DDBJ whole genome shotgun (WGS) entry which is preliminary data.</text>
</comment>
<gene>
    <name evidence="3" type="ORF">IAB27_06575</name>
</gene>
<feature type="domain" description="Sensor histidine kinase NatK-like C-terminal" evidence="2">
    <location>
        <begin position="165"/>
        <end position="266"/>
    </location>
</feature>
<dbReference type="AlphaFoldDB" id="A0A9D0ZS37"/>
<organism evidence="3 4">
    <name type="scientific">Candidatus Coprosoma intestinipullorum</name>
    <dbReference type="NCBI Taxonomy" id="2840752"/>
    <lineage>
        <taxon>Bacteria</taxon>
        <taxon>Bacillati</taxon>
        <taxon>Bacillota</taxon>
        <taxon>Bacillota incertae sedis</taxon>
        <taxon>Candidatus Coprosoma</taxon>
    </lineage>
</organism>
<keyword evidence="1" id="KW-0472">Membrane</keyword>
<reference evidence="3" key="2">
    <citation type="journal article" date="2021" name="PeerJ">
        <title>Extensive microbial diversity within the chicken gut microbiome revealed by metagenomics and culture.</title>
        <authorList>
            <person name="Gilroy R."/>
            <person name="Ravi A."/>
            <person name="Getino M."/>
            <person name="Pursley I."/>
            <person name="Horton D.L."/>
            <person name="Alikhan N.F."/>
            <person name="Baker D."/>
            <person name="Gharbi K."/>
            <person name="Hall N."/>
            <person name="Watson M."/>
            <person name="Adriaenssens E.M."/>
            <person name="Foster-Nyarko E."/>
            <person name="Jarju S."/>
            <person name="Secka A."/>
            <person name="Antonio M."/>
            <person name="Oren A."/>
            <person name="Chaudhuri R.R."/>
            <person name="La Ragione R."/>
            <person name="Hildebrand F."/>
            <person name="Pallen M.J."/>
        </authorList>
    </citation>
    <scope>NUCLEOTIDE SEQUENCE</scope>
    <source>
        <strain evidence="3">CHK147-3167</strain>
    </source>
</reference>
<dbReference type="PANTHER" id="PTHR40448">
    <property type="entry name" value="TWO-COMPONENT SENSOR HISTIDINE KINASE"/>
    <property type="match status" value="1"/>
</dbReference>
<dbReference type="Proteomes" id="UP000886786">
    <property type="component" value="Unassembled WGS sequence"/>
</dbReference>